<dbReference type="Proteomes" id="UP000004199">
    <property type="component" value="Unassembled WGS sequence"/>
</dbReference>
<dbReference type="EMBL" id="AKNB01000172">
    <property type="protein sequence ID" value="EIQ45868.1"/>
    <property type="molecule type" value="Genomic_DNA"/>
</dbReference>
<dbReference type="AlphaFoldDB" id="I6EPC6"/>
<reference evidence="2 3" key="1">
    <citation type="submission" date="2012-03" db="EMBL/GenBank/DDBJ databases">
        <authorList>
            <person name="Rasko D."/>
            <person name="Redman J."/>
            <person name="Daugherty S.C."/>
            <person name="Tallon L."/>
            <person name="Sadzewicz L."/>
            <person name="Jones K."/>
            <person name="Santana-Cruz I."/>
            <person name="Liu X."/>
        </authorList>
    </citation>
    <scope>NUCLEOTIDE SEQUENCE [LARGE SCALE GENOMIC DNA]</scope>
    <source>
        <strain evidence="2 3">4444-74</strain>
    </source>
</reference>
<evidence type="ECO:0000256" key="1">
    <source>
        <dbReference type="SAM" id="Phobius"/>
    </source>
</evidence>
<keyword evidence="1" id="KW-0812">Transmembrane</keyword>
<sequence length="56" mass="6436">MLCSVLSALMWIIFFTSWRKIIFLIASIVIYLVNPVYSGDKYGKSSDMGKNSSHRF</sequence>
<gene>
    <name evidence="2" type="ORF">SB444474_0719</name>
</gene>
<keyword evidence="1" id="KW-1133">Transmembrane helix</keyword>
<proteinExistence type="predicted"/>
<protein>
    <submittedName>
        <fullName evidence="2">Uncharacterized protein</fullName>
    </submittedName>
</protein>
<name>I6EPC6_SHIBO</name>
<comment type="caution">
    <text evidence="2">The sequence shown here is derived from an EMBL/GenBank/DDBJ whole genome shotgun (WGS) entry which is preliminary data.</text>
</comment>
<organism evidence="2 3">
    <name type="scientific">Shigella boydii 4444-74</name>
    <dbReference type="NCBI Taxonomy" id="766140"/>
    <lineage>
        <taxon>Bacteria</taxon>
        <taxon>Pseudomonadati</taxon>
        <taxon>Pseudomonadota</taxon>
        <taxon>Gammaproteobacteria</taxon>
        <taxon>Enterobacterales</taxon>
        <taxon>Enterobacteriaceae</taxon>
        <taxon>Shigella</taxon>
    </lineage>
</organism>
<feature type="transmembrane region" description="Helical" evidence="1">
    <location>
        <begin position="6"/>
        <end position="33"/>
    </location>
</feature>
<keyword evidence="1" id="KW-0472">Membrane</keyword>
<evidence type="ECO:0000313" key="2">
    <source>
        <dbReference type="EMBL" id="EIQ45868.1"/>
    </source>
</evidence>
<accession>I6EPC6</accession>
<evidence type="ECO:0000313" key="3">
    <source>
        <dbReference type="Proteomes" id="UP000004199"/>
    </source>
</evidence>